<proteinExistence type="predicted"/>
<dbReference type="AlphaFoldDB" id="A0AAE3AZM4"/>
<comment type="caution">
    <text evidence="1">The sequence shown here is derived from an EMBL/GenBank/DDBJ whole genome shotgun (WGS) entry which is preliminary data.</text>
</comment>
<evidence type="ECO:0000313" key="1">
    <source>
        <dbReference type="EMBL" id="MCC2168894.1"/>
    </source>
</evidence>
<dbReference type="Proteomes" id="UP001199355">
    <property type="component" value="Unassembled WGS sequence"/>
</dbReference>
<evidence type="ECO:0000313" key="2">
    <source>
        <dbReference type="Proteomes" id="UP001199355"/>
    </source>
</evidence>
<gene>
    <name evidence="1" type="ORF">LKD45_14575</name>
</gene>
<sequence length="161" mass="18778">MNYYPKILPFYMTYPMPLIWEEEDTVMRDLEYLQELYPRQAKKYRKRIEELLERFDSEGSVLYDEYPDRMTLYKMAQDIYAVLEQEEKREQAEAAAVAAAPADGGEVSTTGDRISAGAAMNPVVRTAETAPLLGPESMELIQVLLYGEIFRRRQKRGFRKF</sequence>
<dbReference type="RefSeq" id="WP_308728965.1">
    <property type="nucleotide sequence ID" value="NZ_JAJEQF010000050.1"/>
</dbReference>
<dbReference type="EMBL" id="JAJEQF010000050">
    <property type="protein sequence ID" value="MCC2168894.1"/>
    <property type="molecule type" value="Genomic_DNA"/>
</dbReference>
<protein>
    <submittedName>
        <fullName evidence="1">Uncharacterized protein</fullName>
    </submittedName>
</protein>
<accession>A0AAE3AZM4</accession>
<organism evidence="1 2">
    <name type="scientific">Gallintestinimicrobium propionicum</name>
    <dbReference type="NCBI Taxonomy" id="2981770"/>
    <lineage>
        <taxon>Bacteria</taxon>
        <taxon>Bacillati</taxon>
        <taxon>Bacillota</taxon>
        <taxon>Clostridia</taxon>
        <taxon>Lachnospirales</taxon>
        <taxon>Lachnospiraceae</taxon>
        <taxon>Gallintestinimicrobium</taxon>
    </lineage>
</organism>
<reference evidence="1 2" key="1">
    <citation type="submission" date="2021-10" db="EMBL/GenBank/DDBJ databases">
        <title>Anaerobic single-cell dispensing facilitates the cultivation of human gut bacteria.</title>
        <authorList>
            <person name="Afrizal A."/>
        </authorList>
    </citation>
    <scope>NUCLEOTIDE SEQUENCE [LARGE SCALE GENOMIC DNA]</scope>
    <source>
        <strain evidence="1 2">CLA-AA-H244</strain>
    </source>
</reference>
<name>A0AAE3AZM4_9FIRM</name>
<keyword evidence="2" id="KW-1185">Reference proteome</keyword>